<organism evidence="7 8">
    <name type="scientific">Brumimicrobium aurantiacum</name>
    <dbReference type="NCBI Taxonomy" id="1737063"/>
    <lineage>
        <taxon>Bacteria</taxon>
        <taxon>Pseudomonadati</taxon>
        <taxon>Bacteroidota</taxon>
        <taxon>Flavobacteriia</taxon>
        <taxon>Flavobacteriales</taxon>
        <taxon>Crocinitomicaceae</taxon>
        <taxon>Brumimicrobium</taxon>
    </lineage>
</organism>
<dbReference type="Proteomes" id="UP000257127">
    <property type="component" value="Unassembled WGS sequence"/>
</dbReference>
<comment type="subcellular location">
    <subcellularLocation>
        <location evidence="1">Membrane</location>
        <topology evidence="1">Single-pass membrane protein</topology>
    </subcellularLocation>
</comment>
<comment type="caution">
    <text evidence="7">The sequence shown here is derived from an EMBL/GenBank/DDBJ whole genome shotgun (WGS) entry which is preliminary data.</text>
</comment>
<keyword evidence="4 5" id="KW-0472">Membrane</keyword>
<evidence type="ECO:0000256" key="4">
    <source>
        <dbReference type="ARBA" id="ARBA00023136"/>
    </source>
</evidence>
<dbReference type="RefSeq" id="WP_116880166.1">
    <property type="nucleotide sequence ID" value="NZ_QURB01000002.1"/>
</dbReference>
<protein>
    <recommendedName>
        <fullName evidence="6">Translocation and assembly module TamB C-terminal domain-containing protein</fullName>
    </recommendedName>
</protein>
<dbReference type="InterPro" id="IPR007452">
    <property type="entry name" value="TamB_C"/>
</dbReference>
<dbReference type="GO" id="GO:0005886">
    <property type="term" value="C:plasma membrane"/>
    <property type="evidence" value="ECO:0007669"/>
    <property type="project" value="InterPro"/>
</dbReference>
<dbReference type="Pfam" id="PF04357">
    <property type="entry name" value="TamB"/>
    <property type="match status" value="1"/>
</dbReference>
<sequence>MAKLLKILGNFTLIVVEILTILIIVFAFAIRTSDFQTFLAQQGAVYMSKKLETKVSIGKVDITFLDRVYFDQLYIEDQEKDTLAYIDEFYTNFDLTGAMALNFNLDEVGVKDAKFALKKYKGQEDFNHQFILDYFASDTTPSGDTVFKVDIAKIEVENVNFSMEDFNDTINDFGVDFNHLNAENIFLEAENVEITPNEYKAKINHLALKEQSGFKIKRLKSEVVFGNEGLNLRNTNIRTTNSKIVADSFLLKTSDLNDFSHFTEKVQLISAFDTSDVSLLDVSYFAPQLQGMTDVVRLKGRTKEPVNNLQIEDLFLFYGKATMLKGNFSLPDFTNFSKANIDQQIDYISLNVHDLEQLELPNSASISAIEWPESLVQLYTVSAENLNLHGSSTDLHIRIDELNTNLGDIVFNNEFRVESDTNFNTSLITPLNTSDHQIEIKDFNINRLLNSSDYGKVNGFIGLDNAKLQNGNFYVNNVFGVLRNFTLYNYAYDYLILDDFSYEMKESAYNVQNNVAGNFYVRDDYLDLSFNGKASLGNTLDIEADIALECAYLNKLNPSLTDRGELNTQVYVDVTGKDFNDFVGEVVIDSIYYEEGGEDFHTTDFKGFIKRSQVRDSISIQSKVIDVQLHGKVDYENVVENIEYQLAEIIPTLNPNKEKEILDQLTNFKYNIQFKGVNDILNVFYPSLQIAKNARIDGYYVGVKNNLGLNLNADYLSLDSIKVINIMALQEISNQELLALIDVDSVTMNDTLAFQNIHFTGLAANGTIDSQLLFDDPSNSRSSIEFLTFLKDESGVDIKLMPSYININENRWDLVKKAEIMYSDSCLVVDGLKLEHEEQYLSANGQLSNSIYDKLYIDVMDLDLKEFSRFLGPDMELSGIANVAGYITTPLTDLQFFGEAIVEELYVNETGVGNISFGADYQSEKGKVEMFGDIFSLKKQTFAFEGDYLINKDEDLGHLDFDLNFKSTDISVVKEFLDPDVIRDLQGKLVGELKLTGTFQEPNLLGKIDFDEGKVNIALLGSDMFFNGEIESTKDGFFIDVMPIKDVEGNTGFITGSLFHDNFSNFIFEIIVNMKEHPTKRMPNDPSRALPVNRFKVMNTKYEIDSYYYGDAYVTGIANISGTLDDLSIIVNAKTESGTRFVLPMYGPTTIEDDGFITFKDAEKLEEVEKKVDLTGVELQLNFEVTEDALAKLIFDEKIGDEISARGTGNLSLSVNQFNELTMDGTYTVASGVYNFAMGPYKQNFNIQSGSTVQWAGDPLEALLDIDAFYKTTANLSVVMPNNVIDDQSSNNEEILSYLMIDGNMMNPEISFDIEAPKASESGKAVISRIKSDQDELNKQFFSILISKSFMPLATVSGGNGGAIWDLASTQINSLLNNISEEYQMNVNLENDEYSGQFSGEFGVSKGFLDDRLLVSGSFGVGTQQAEATANTELTNQNTLIGDVKVEYLLNEQGTFRMNVFNESNNYTVLQNEAKGQFTQGVGVSYKEDFHTLEDFKLFQFFANIFRKRENWVDLQESKDKRVPIPEKYLEEKGTKNEEE</sequence>
<feature type="domain" description="Translocation and assembly module TamB C-terminal" evidence="6">
    <location>
        <begin position="1046"/>
        <end position="1490"/>
    </location>
</feature>
<reference evidence="7 8" key="1">
    <citation type="submission" date="2018-08" db="EMBL/GenBank/DDBJ databases">
        <title>The draft genome squence of Brumimicrobium sp. N62.</title>
        <authorList>
            <person name="Du Z.-J."/>
            <person name="Luo H.-R."/>
        </authorList>
    </citation>
    <scope>NUCLEOTIDE SEQUENCE [LARGE SCALE GENOMIC DNA]</scope>
    <source>
        <strain evidence="7 8">N62</strain>
    </source>
</reference>
<evidence type="ECO:0000259" key="6">
    <source>
        <dbReference type="Pfam" id="PF04357"/>
    </source>
</evidence>
<name>A0A3E1F0E9_9FLAO</name>
<proteinExistence type="predicted"/>
<dbReference type="GO" id="GO:0009306">
    <property type="term" value="P:protein secretion"/>
    <property type="evidence" value="ECO:0007669"/>
    <property type="project" value="InterPro"/>
</dbReference>
<keyword evidence="2 5" id="KW-0812">Transmembrane</keyword>
<evidence type="ECO:0000256" key="3">
    <source>
        <dbReference type="ARBA" id="ARBA00022989"/>
    </source>
</evidence>
<dbReference type="OrthoDB" id="680700at2"/>
<evidence type="ECO:0000256" key="5">
    <source>
        <dbReference type="SAM" id="Phobius"/>
    </source>
</evidence>
<accession>A0A3E1F0E9</accession>
<dbReference type="PANTHER" id="PTHR36985">
    <property type="entry name" value="TRANSLOCATION AND ASSEMBLY MODULE SUBUNIT TAMB"/>
    <property type="match status" value="1"/>
</dbReference>
<evidence type="ECO:0000313" key="8">
    <source>
        <dbReference type="Proteomes" id="UP000257127"/>
    </source>
</evidence>
<evidence type="ECO:0000256" key="1">
    <source>
        <dbReference type="ARBA" id="ARBA00004167"/>
    </source>
</evidence>
<gene>
    <name evidence="7" type="ORF">DXU93_05030</name>
</gene>
<dbReference type="EMBL" id="QURB01000002">
    <property type="protein sequence ID" value="RFC55187.1"/>
    <property type="molecule type" value="Genomic_DNA"/>
</dbReference>
<feature type="transmembrane region" description="Helical" evidence="5">
    <location>
        <begin position="7"/>
        <end position="30"/>
    </location>
</feature>
<dbReference type="PANTHER" id="PTHR36985:SF1">
    <property type="entry name" value="TRANSLOCATION AND ASSEMBLY MODULE SUBUNIT TAMB"/>
    <property type="match status" value="1"/>
</dbReference>
<evidence type="ECO:0000313" key="7">
    <source>
        <dbReference type="EMBL" id="RFC55187.1"/>
    </source>
</evidence>
<keyword evidence="3 5" id="KW-1133">Transmembrane helix</keyword>
<evidence type="ECO:0000256" key="2">
    <source>
        <dbReference type="ARBA" id="ARBA00022692"/>
    </source>
</evidence>
<keyword evidence="8" id="KW-1185">Reference proteome</keyword>